<dbReference type="GO" id="GO:0005829">
    <property type="term" value="C:cytosol"/>
    <property type="evidence" value="ECO:0007669"/>
    <property type="project" value="TreeGrafter"/>
</dbReference>
<dbReference type="InterPro" id="IPR013636">
    <property type="entry name" value="ARMH3_C"/>
</dbReference>
<dbReference type="InterPro" id="IPR039868">
    <property type="entry name" value="ARMD3-like"/>
</dbReference>
<feature type="non-terminal residue" evidence="6">
    <location>
        <position position="1"/>
    </location>
</feature>
<dbReference type="PANTHER" id="PTHR13608">
    <property type="entry name" value="ARMADILLO-LIKE HELICAL DOMAIN-CONTAINING PROTEIN 3"/>
    <property type="match status" value="1"/>
</dbReference>
<dbReference type="EMBL" id="CAJOAZ010002630">
    <property type="protein sequence ID" value="CAF3946272.1"/>
    <property type="molecule type" value="Genomic_DNA"/>
</dbReference>
<evidence type="ECO:0000256" key="3">
    <source>
        <dbReference type="ARBA" id="ARBA00022989"/>
    </source>
</evidence>
<accession>A0A819KHT1</accession>
<proteinExistence type="predicted"/>
<dbReference type="GO" id="GO:0016020">
    <property type="term" value="C:membrane"/>
    <property type="evidence" value="ECO:0007669"/>
    <property type="project" value="UniProtKB-SubCell"/>
</dbReference>
<dbReference type="AlphaFoldDB" id="A0A819KHT1"/>
<keyword evidence="4" id="KW-0472">Membrane</keyword>
<evidence type="ECO:0000256" key="4">
    <source>
        <dbReference type="ARBA" id="ARBA00023136"/>
    </source>
</evidence>
<gene>
    <name evidence="6" type="ORF">OXD698_LOCUS26416</name>
</gene>
<protein>
    <recommendedName>
        <fullName evidence="5">Armadillo-like helical domain-containing protein</fullName>
    </recommendedName>
</protein>
<evidence type="ECO:0000256" key="1">
    <source>
        <dbReference type="ARBA" id="ARBA00004370"/>
    </source>
</evidence>
<keyword evidence="3" id="KW-1133">Transmembrane helix</keyword>
<dbReference type="Pfam" id="PF08427">
    <property type="entry name" value="ARMH3_C"/>
    <property type="match status" value="1"/>
</dbReference>
<dbReference type="Proteomes" id="UP000663844">
    <property type="component" value="Unassembled WGS sequence"/>
</dbReference>
<feature type="domain" description="Armadillo-like helical" evidence="5">
    <location>
        <begin position="182"/>
        <end position="417"/>
    </location>
</feature>
<evidence type="ECO:0000256" key="2">
    <source>
        <dbReference type="ARBA" id="ARBA00022692"/>
    </source>
</evidence>
<evidence type="ECO:0000313" key="6">
    <source>
        <dbReference type="EMBL" id="CAF3946272.1"/>
    </source>
</evidence>
<keyword evidence="2" id="KW-0812">Transmembrane</keyword>
<sequence length="439" mass="50703">AYDIERTANESSSWWSALTTFVGSAIQSGTGNRRMKKVDDCLLLAFYEAVHLNRNFISALTHTATNSWNTKGLSLSNNDLLPPSLPAMSAPSGHVVQDQTDLSDMEDFSGSNNLLSIFLEYCSIIQQFSKNEDMCNTTKLCYLILLCITEDEFANATMHDENVIFSVYLHKAPMRHRKRNSEKNPPSRPLAVALLDLTMEFIWSHMMRNFPYDLYTKCIGIIQRILSFQKRTRTRLSYPWRPLWNALITLLKFLQNCESQLTKHRDLFQLASKIINIFNLFITFGDTFLRTPEAYDEVFYETVRCYHIFDNLFAFACRYANNDNEFKESALKLMVNLTNIKLITHHFNTKIEAFSNSQNNPLTENQVLDIIRNNYDTLALKLHDDLDQYDSYSEKATEASFFANTTRNIIGNYRRQYTLDTNSSVQLSNILLNEVPTIS</sequence>
<name>A0A819KHT1_9BILA</name>
<organism evidence="6 7">
    <name type="scientific">Adineta steineri</name>
    <dbReference type="NCBI Taxonomy" id="433720"/>
    <lineage>
        <taxon>Eukaryota</taxon>
        <taxon>Metazoa</taxon>
        <taxon>Spiralia</taxon>
        <taxon>Gnathifera</taxon>
        <taxon>Rotifera</taxon>
        <taxon>Eurotatoria</taxon>
        <taxon>Bdelloidea</taxon>
        <taxon>Adinetida</taxon>
        <taxon>Adinetidae</taxon>
        <taxon>Adineta</taxon>
    </lineage>
</organism>
<comment type="caution">
    <text evidence="6">The sequence shown here is derived from an EMBL/GenBank/DDBJ whole genome shotgun (WGS) entry which is preliminary data.</text>
</comment>
<comment type="subcellular location">
    <subcellularLocation>
        <location evidence="1">Membrane</location>
    </subcellularLocation>
</comment>
<evidence type="ECO:0000313" key="7">
    <source>
        <dbReference type="Proteomes" id="UP000663844"/>
    </source>
</evidence>
<evidence type="ECO:0000259" key="5">
    <source>
        <dbReference type="SMART" id="SM01158"/>
    </source>
</evidence>
<dbReference type="SMART" id="SM01158">
    <property type="entry name" value="DUF1741"/>
    <property type="match status" value="1"/>
</dbReference>
<reference evidence="6" key="1">
    <citation type="submission" date="2021-02" db="EMBL/GenBank/DDBJ databases">
        <authorList>
            <person name="Nowell W R."/>
        </authorList>
    </citation>
    <scope>NUCLEOTIDE SEQUENCE</scope>
</reference>
<dbReference type="PANTHER" id="PTHR13608:SF3">
    <property type="entry name" value="ARMADILLO-LIKE HELICAL DOMAIN-CONTAINING PROTEIN 3"/>
    <property type="match status" value="1"/>
</dbReference>